<evidence type="ECO:0000313" key="1">
    <source>
        <dbReference type="Proteomes" id="UP000887580"/>
    </source>
</evidence>
<protein>
    <submittedName>
        <fullName evidence="2">HAT C-terminal dimerisation domain-containing protein</fullName>
    </submittedName>
</protein>
<evidence type="ECO:0000313" key="2">
    <source>
        <dbReference type="WBParaSite" id="PS1159_v2.g17453.t1"/>
    </source>
</evidence>
<proteinExistence type="predicted"/>
<sequence>MNGNGSPSMVTHDSIEILGPSHLSTSGIVDPTAQIDPAKILIAASNAIKPEIKSSQIPRKRRSKFEGDGVTPRKADLVLPREIVEIPKEILQTYCDSLQKRCLLCNEKYDTDRIYSVRRHLFRKHRSALEDEVVKAQQLQQNGGGSNGGGSNEGDLLQTLQGTLVNYVKSQSPFDLLLINLFSTVSIPISLTENEYFHCLLGKIPGFKPPTSVAFRGQLFADNYRIIGNAINSALLNNYCAISSGVAFDPYTLTSYLGIIIHFYDYSNRTFRNVALSLAPSDKVTVPSDIEVTILERIWEYQISAEKLIKNVMTAQIELEKEIFLIEKALTEPEAALINGQNEDPMIHESYAFDASMVNDCHSPEITLAPNSLHCISHRLECTMTAAFNTLPELVELKKSIFTMLENFSQSPQSHQTLKNFSGIKLLFPTSNSWSSIFAAFKRILITFDGIQTICENNGWIKFNELAKERLQNVIDLFEPILKFRKAVQMDIQPTISLVYNGIHGLVEICKANTAYPEFAQALKQQLSLRFTDVLDEENADPIYLAAAALDPRTFELVCKEDATKNALYKVLQYYGFEEHHELSPTANEKEMPPSELIFGFDIPSAKKIKTEKKPSRTIAQISSFLNKISEGEFYNCPLDAAQFWNYNKDFPILGKLAFNLLCIPATANNVEKLFIKLQTFTNSGKASTLDEMYETRAMLAFNNRI</sequence>
<name>A0AC35FH57_9BILA</name>
<organism evidence="1 2">
    <name type="scientific">Panagrolaimus sp. PS1159</name>
    <dbReference type="NCBI Taxonomy" id="55785"/>
    <lineage>
        <taxon>Eukaryota</taxon>
        <taxon>Metazoa</taxon>
        <taxon>Ecdysozoa</taxon>
        <taxon>Nematoda</taxon>
        <taxon>Chromadorea</taxon>
        <taxon>Rhabditida</taxon>
        <taxon>Tylenchina</taxon>
        <taxon>Panagrolaimomorpha</taxon>
        <taxon>Panagrolaimoidea</taxon>
        <taxon>Panagrolaimidae</taxon>
        <taxon>Panagrolaimus</taxon>
    </lineage>
</organism>
<dbReference type="WBParaSite" id="PS1159_v2.g17453.t1">
    <property type="protein sequence ID" value="PS1159_v2.g17453.t1"/>
    <property type="gene ID" value="PS1159_v2.g17453"/>
</dbReference>
<accession>A0AC35FH57</accession>
<dbReference type="Proteomes" id="UP000887580">
    <property type="component" value="Unplaced"/>
</dbReference>
<reference evidence="2" key="1">
    <citation type="submission" date="2022-11" db="UniProtKB">
        <authorList>
            <consortium name="WormBaseParasite"/>
        </authorList>
    </citation>
    <scope>IDENTIFICATION</scope>
</reference>